<dbReference type="SUPFAM" id="SSF54768">
    <property type="entry name" value="dsRNA-binding domain-like"/>
    <property type="match status" value="1"/>
</dbReference>
<dbReference type="OrthoDB" id="3246846at2759"/>
<protein>
    <submittedName>
        <fullName evidence="3">DRBM domain-containing protein</fullName>
    </submittedName>
</protein>
<keyword evidence="1" id="KW-0694">RNA-binding</keyword>
<accession>A0A8H6Y174</accession>
<dbReference type="Gene3D" id="3.30.160.20">
    <property type="match status" value="1"/>
</dbReference>
<dbReference type="EMBL" id="JACAZI010000009">
    <property type="protein sequence ID" value="KAF7352170.1"/>
    <property type="molecule type" value="Genomic_DNA"/>
</dbReference>
<dbReference type="PROSITE" id="PS50137">
    <property type="entry name" value="DS_RBD"/>
    <property type="match status" value="1"/>
</dbReference>
<evidence type="ECO:0000256" key="1">
    <source>
        <dbReference type="PROSITE-ProRule" id="PRU00266"/>
    </source>
</evidence>
<evidence type="ECO:0000313" key="4">
    <source>
        <dbReference type="Proteomes" id="UP000620124"/>
    </source>
</evidence>
<dbReference type="InterPro" id="IPR014720">
    <property type="entry name" value="dsRBD_dom"/>
</dbReference>
<reference evidence="3" key="1">
    <citation type="submission" date="2020-05" db="EMBL/GenBank/DDBJ databases">
        <title>Mycena genomes resolve the evolution of fungal bioluminescence.</title>
        <authorList>
            <person name="Tsai I.J."/>
        </authorList>
    </citation>
    <scope>NUCLEOTIDE SEQUENCE</scope>
    <source>
        <strain evidence="3">CCC161011</strain>
    </source>
</reference>
<gene>
    <name evidence="3" type="ORF">MVEN_01180200</name>
</gene>
<dbReference type="AlphaFoldDB" id="A0A8H6Y174"/>
<proteinExistence type="predicted"/>
<comment type="caution">
    <text evidence="3">The sequence shown here is derived from an EMBL/GenBank/DDBJ whole genome shotgun (WGS) entry which is preliminary data.</text>
</comment>
<sequence>MSARRSRSQPRFSIVPSWPMIHQALSKPVPFVAKSSALTRHFSACVVTLNLDAEIPSSVKRLCAPPAVEMDFKTTSYSSGAVPGGGRSVTYLNNYFQVKKPGFILSWVEYSTGPSHAIKWVVVYKVLDQVKGIGIADSKAAAREEAARQALINLGI</sequence>
<dbReference type="GO" id="GO:0003723">
    <property type="term" value="F:RNA binding"/>
    <property type="evidence" value="ECO:0007669"/>
    <property type="project" value="UniProtKB-UniRule"/>
</dbReference>
<evidence type="ECO:0000259" key="2">
    <source>
        <dbReference type="PROSITE" id="PS50137"/>
    </source>
</evidence>
<evidence type="ECO:0000313" key="3">
    <source>
        <dbReference type="EMBL" id="KAF7352170.1"/>
    </source>
</evidence>
<keyword evidence="4" id="KW-1185">Reference proteome</keyword>
<dbReference type="Pfam" id="PF00035">
    <property type="entry name" value="dsrm"/>
    <property type="match status" value="1"/>
</dbReference>
<feature type="domain" description="DRBM" evidence="2">
    <location>
        <begin position="87"/>
        <end position="156"/>
    </location>
</feature>
<name>A0A8H6Y174_9AGAR</name>
<dbReference type="Proteomes" id="UP000620124">
    <property type="component" value="Unassembled WGS sequence"/>
</dbReference>
<organism evidence="3 4">
    <name type="scientific">Mycena venus</name>
    <dbReference type="NCBI Taxonomy" id="2733690"/>
    <lineage>
        <taxon>Eukaryota</taxon>
        <taxon>Fungi</taxon>
        <taxon>Dikarya</taxon>
        <taxon>Basidiomycota</taxon>
        <taxon>Agaricomycotina</taxon>
        <taxon>Agaricomycetes</taxon>
        <taxon>Agaricomycetidae</taxon>
        <taxon>Agaricales</taxon>
        <taxon>Marasmiineae</taxon>
        <taxon>Mycenaceae</taxon>
        <taxon>Mycena</taxon>
    </lineage>
</organism>